<reference evidence="1 2" key="1">
    <citation type="journal article" date="2016" name="Nat. Commun.">
        <title>Thousands of microbial genomes shed light on interconnected biogeochemical processes in an aquifer system.</title>
        <authorList>
            <person name="Anantharaman K."/>
            <person name="Brown C.T."/>
            <person name="Hug L.A."/>
            <person name="Sharon I."/>
            <person name="Castelle C.J."/>
            <person name="Probst A.J."/>
            <person name="Thomas B.C."/>
            <person name="Singh A."/>
            <person name="Wilkins M.J."/>
            <person name="Karaoz U."/>
            <person name="Brodie E.L."/>
            <person name="Williams K.H."/>
            <person name="Hubbard S.S."/>
            <person name="Banfield J.F."/>
        </authorList>
    </citation>
    <scope>NUCLEOTIDE SEQUENCE [LARGE SCALE GENOMIC DNA]</scope>
</reference>
<dbReference type="AlphaFoldDB" id="A0A1F6DU96"/>
<protein>
    <submittedName>
        <fullName evidence="1">Uncharacterized protein</fullName>
    </submittedName>
</protein>
<proteinExistence type="predicted"/>
<evidence type="ECO:0000313" key="2">
    <source>
        <dbReference type="Proteomes" id="UP000177232"/>
    </source>
</evidence>
<evidence type="ECO:0000313" key="1">
    <source>
        <dbReference type="EMBL" id="OGG64850.1"/>
    </source>
</evidence>
<accession>A0A1F6DU96</accession>
<feature type="non-terminal residue" evidence="1">
    <location>
        <position position="1"/>
    </location>
</feature>
<sequence>AGTAREMATQKAQEAVVAVATPACVARFERQPNAASVWKKLNKTESWERSEMVEKAGWIAEPGQEFSYEVSRAISESCAEKILALKKFNGAKLGAK</sequence>
<organism evidence="1 2">
    <name type="scientific">Candidatus Kaiserbacteria bacterium RIFCSPHIGHO2_02_FULL_55_17</name>
    <dbReference type="NCBI Taxonomy" id="1798496"/>
    <lineage>
        <taxon>Bacteria</taxon>
        <taxon>Candidatus Kaiseribacteriota</taxon>
    </lineage>
</organism>
<dbReference type="EMBL" id="MFLJ01000009">
    <property type="protein sequence ID" value="OGG64850.1"/>
    <property type="molecule type" value="Genomic_DNA"/>
</dbReference>
<dbReference type="Proteomes" id="UP000177232">
    <property type="component" value="Unassembled WGS sequence"/>
</dbReference>
<gene>
    <name evidence="1" type="ORF">A3C94_01190</name>
</gene>
<comment type="caution">
    <text evidence="1">The sequence shown here is derived from an EMBL/GenBank/DDBJ whole genome shotgun (WGS) entry which is preliminary data.</text>
</comment>
<name>A0A1F6DU96_9BACT</name>